<feature type="chain" id="PRO_5008383942" evidence="1">
    <location>
        <begin position="30"/>
        <end position="215"/>
    </location>
</feature>
<organism evidence="3 4">
    <name type="scientific">Micromonospora sediminicola</name>
    <dbReference type="NCBI Taxonomy" id="946078"/>
    <lineage>
        <taxon>Bacteria</taxon>
        <taxon>Bacillati</taxon>
        <taxon>Actinomycetota</taxon>
        <taxon>Actinomycetes</taxon>
        <taxon>Micromonosporales</taxon>
        <taxon>Micromonosporaceae</taxon>
        <taxon>Micromonospora</taxon>
    </lineage>
</organism>
<gene>
    <name evidence="3" type="ORF">GA0070622_1955</name>
</gene>
<keyword evidence="4" id="KW-1185">Reference proteome</keyword>
<evidence type="ECO:0000313" key="4">
    <source>
        <dbReference type="Proteomes" id="UP000199558"/>
    </source>
</evidence>
<dbReference type="OrthoDB" id="1655016at2"/>
<dbReference type="InterPro" id="IPR039564">
    <property type="entry name" value="Peptidase_C39-like"/>
</dbReference>
<dbReference type="Proteomes" id="UP000199558">
    <property type="component" value="Unassembled WGS sequence"/>
</dbReference>
<dbReference type="STRING" id="946078.GA0070622_1955"/>
<keyword evidence="1" id="KW-0732">Signal</keyword>
<dbReference type="RefSeq" id="WP_091572157.1">
    <property type="nucleotide sequence ID" value="NZ_FLRH01000003.1"/>
</dbReference>
<accession>A0A1A9B7V3</accession>
<evidence type="ECO:0000259" key="2">
    <source>
        <dbReference type="Pfam" id="PF13529"/>
    </source>
</evidence>
<name>A0A1A9B7V3_9ACTN</name>
<dbReference type="EMBL" id="FLRH01000003">
    <property type="protein sequence ID" value="SBT64967.1"/>
    <property type="molecule type" value="Genomic_DNA"/>
</dbReference>
<sequence>MATTLLRKTALTVAGIAATAGGIAGPAIAAQATPAERAAQVQTDRHGHGERELGVRYEAQPNFYFCGPAAARNALSVQGKNIDVDAMAKEMGTTENGTNSINDITPVLNKETGKDVYKSTEIPVDKAGEKTDKLRADIVRAVDDGRAVVANIAGTATDTDGTTHSFEGGHYISVVGYRDGGKVVTIADSANPDQASYRMDVDALAHWIASRGYSS</sequence>
<evidence type="ECO:0000256" key="1">
    <source>
        <dbReference type="SAM" id="SignalP"/>
    </source>
</evidence>
<dbReference type="InterPro" id="IPR038765">
    <property type="entry name" value="Papain-like_cys_pep_sf"/>
</dbReference>
<dbReference type="Pfam" id="PF13529">
    <property type="entry name" value="Peptidase_C39_2"/>
    <property type="match status" value="1"/>
</dbReference>
<feature type="domain" description="Peptidase C39-like" evidence="2">
    <location>
        <begin position="53"/>
        <end position="190"/>
    </location>
</feature>
<dbReference type="SUPFAM" id="SSF54001">
    <property type="entry name" value="Cysteine proteinases"/>
    <property type="match status" value="1"/>
</dbReference>
<reference evidence="4" key="1">
    <citation type="submission" date="2016-06" db="EMBL/GenBank/DDBJ databases">
        <authorList>
            <person name="Varghese N."/>
            <person name="Submissions Spin"/>
        </authorList>
    </citation>
    <scope>NUCLEOTIDE SEQUENCE [LARGE SCALE GENOMIC DNA]</scope>
    <source>
        <strain evidence="4">DSM 45794</strain>
    </source>
</reference>
<protein>
    <submittedName>
        <fullName evidence="3">Peptidase_C39 like family protein</fullName>
    </submittedName>
</protein>
<feature type="signal peptide" evidence="1">
    <location>
        <begin position="1"/>
        <end position="29"/>
    </location>
</feature>
<dbReference type="Gene3D" id="3.90.70.10">
    <property type="entry name" value="Cysteine proteinases"/>
    <property type="match status" value="1"/>
</dbReference>
<proteinExistence type="predicted"/>
<evidence type="ECO:0000313" key="3">
    <source>
        <dbReference type="EMBL" id="SBT64967.1"/>
    </source>
</evidence>
<dbReference type="AlphaFoldDB" id="A0A1A9B7V3"/>